<feature type="domain" description="NADH:quinone oxidoreductase/Mrp antiporter transmembrane" evidence="6">
    <location>
        <begin position="91"/>
        <end position="353"/>
    </location>
</feature>
<dbReference type="Pfam" id="PF00361">
    <property type="entry name" value="Proton_antipo_M"/>
    <property type="match status" value="1"/>
</dbReference>
<evidence type="ECO:0000256" key="4">
    <source>
        <dbReference type="ARBA" id="ARBA00023136"/>
    </source>
</evidence>
<dbReference type="EMBL" id="DSCQ01000119">
    <property type="protein sequence ID" value="HET22171.1"/>
    <property type="molecule type" value="Genomic_DNA"/>
</dbReference>
<feature type="transmembrane region" description="Helical" evidence="5">
    <location>
        <begin position="71"/>
        <end position="89"/>
    </location>
</feature>
<protein>
    <submittedName>
        <fullName evidence="7">NADH-quinone oxidoreductase subunit N</fullName>
    </submittedName>
</protein>
<gene>
    <name evidence="7" type="ORF">ENN70_09050</name>
</gene>
<feature type="transmembrane region" description="Helical" evidence="5">
    <location>
        <begin position="308"/>
        <end position="332"/>
    </location>
</feature>
<evidence type="ECO:0000256" key="3">
    <source>
        <dbReference type="ARBA" id="ARBA00022989"/>
    </source>
</evidence>
<keyword evidence="3 5" id="KW-1133">Transmembrane helix</keyword>
<feature type="transmembrane region" description="Helical" evidence="5">
    <location>
        <begin position="126"/>
        <end position="145"/>
    </location>
</feature>
<evidence type="ECO:0000256" key="5">
    <source>
        <dbReference type="SAM" id="Phobius"/>
    </source>
</evidence>
<sequence length="404" mass="43618">MDDMIELLASLIILTVGAALSYKDIRISLVASIVAVLAMMAGGNAYSALILSVALLNIFSLYAMRQNQIAGVDYALVAIMAVATLYVFMVDDLAMMLVLFMVVSAPTYLLVMVSDEKLNVDVGIKYVTFMVIATVLFIIGAVLLYSATDPLVYSLAFLMLIVGLSMEVGIAPVHEWVPDVFASADPIPVSIIASLAKFVPFIIAYKIIIATATLSLWPLLIVLGLIAAVSMFAGNIGALTTNEPSRILAYSTIANMGYILATFVAVTAGKEYVYFAIAGGLLQLFVNSFGKVGYFASIKNGGTSLIPAYILAFSFIGLPPLMGFWSKLFIIYSLVYSQFIWLAVILVLNSAISVPYYIRLARLLGTGWKFNLMSAIVLFASIAMLITLIPPMWFVDLVSLMKGV</sequence>
<name>A0A7C2SQP0_ARCFL</name>
<comment type="caution">
    <text evidence="7">The sequence shown here is derived from an EMBL/GenBank/DDBJ whole genome shotgun (WGS) entry which is preliminary data.</text>
</comment>
<dbReference type="InterPro" id="IPR001750">
    <property type="entry name" value="ND/Mrp_TM"/>
</dbReference>
<accession>A0A7C2SQP0</accession>
<feature type="transmembrane region" description="Helical" evidence="5">
    <location>
        <begin position="272"/>
        <end position="296"/>
    </location>
</feature>
<dbReference type="GO" id="GO:0016020">
    <property type="term" value="C:membrane"/>
    <property type="evidence" value="ECO:0007669"/>
    <property type="project" value="UniProtKB-SubCell"/>
</dbReference>
<feature type="transmembrane region" description="Helical" evidence="5">
    <location>
        <begin position="370"/>
        <end position="394"/>
    </location>
</feature>
<evidence type="ECO:0000259" key="6">
    <source>
        <dbReference type="Pfam" id="PF00361"/>
    </source>
</evidence>
<dbReference type="PANTHER" id="PTHR22773">
    <property type="entry name" value="NADH DEHYDROGENASE"/>
    <property type="match status" value="1"/>
</dbReference>
<evidence type="ECO:0000256" key="2">
    <source>
        <dbReference type="ARBA" id="ARBA00022692"/>
    </source>
</evidence>
<comment type="subcellular location">
    <subcellularLocation>
        <location evidence="1">Membrane</location>
        <topology evidence="1">Multi-pass membrane protein</topology>
    </subcellularLocation>
</comment>
<feature type="transmembrane region" description="Helical" evidence="5">
    <location>
        <begin position="247"/>
        <end position="266"/>
    </location>
</feature>
<feature type="transmembrane region" description="Helical" evidence="5">
    <location>
        <begin position="29"/>
        <end position="59"/>
    </location>
</feature>
<reference evidence="7" key="1">
    <citation type="journal article" date="2020" name="mSystems">
        <title>Genome- and Community-Level Interaction Insights into Carbon Utilization and Element Cycling Functions of Hydrothermarchaeota in Hydrothermal Sediment.</title>
        <authorList>
            <person name="Zhou Z."/>
            <person name="Liu Y."/>
            <person name="Xu W."/>
            <person name="Pan J."/>
            <person name="Luo Z.H."/>
            <person name="Li M."/>
        </authorList>
    </citation>
    <scope>NUCLEOTIDE SEQUENCE [LARGE SCALE GENOMIC DNA]</scope>
    <source>
        <strain evidence="7">SpSt-12</strain>
    </source>
</reference>
<evidence type="ECO:0000313" key="7">
    <source>
        <dbReference type="EMBL" id="HET22171.1"/>
    </source>
</evidence>
<feature type="transmembrane region" description="Helical" evidence="5">
    <location>
        <begin position="95"/>
        <end position="114"/>
    </location>
</feature>
<organism evidence="7">
    <name type="scientific">Archaeoglobus fulgidus</name>
    <dbReference type="NCBI Taxonomy" id="2234"/>
    <lineage>
        <taxon>Archaea</taxon>
        <taxon>Methanobacteriati</taxon>
        <taxon>Methanobacteriota</taxon>
        <taxon>Archaeoglobi</taxon>
        <taxon>Archaeoglobales</taxon>
        <taxon>Archaeoglobaceae</taxon>
        <taxon>Archaeoglobus</taxon>
    </lineage>
</organism>
<proteinExistence type="predicted"/>
<feature type="transmembrane region" description="Helical" evidence="5">
    <location>
        <begin position="214"/>
        <end position="235"/>
    </location>
</feature>
<feature type="transmembrane region" description="Helical" evidence="5">
    <location>
        <begin position="186"/>
        <end position="208"/>
    </location>
</feature>
<evidence type="ECO:0000256" key="1">
    <source>
        <dbReference type="ARBA" id="ARBA00004141"/>
    </source>
</evidence>
<feature type="transmembrane region" description="Helical" evidence="5">
    <location>
        <begin position="151"/>
        <end position="174"/>
    </location>
</feature>
<keyword evidence="2 5" id="KW-0812">Transmembrane</keyword>
<keyword evidence="4 5" id="KW-0472">Membrane</keyword>
<dbReference type="AlphaFoldDB" id="A0A7C2SQP0"/>
<feature type="transmembrane region" description="Helical" evidence="5">
    <location>
        <begin position="338"/>
        <end position="358"/>
    </location>
</feature>